<keyword evidence="1" id="KW-0808">Transferase</keyword>
<evidence type="ECO:0000313" key="2">
    <source>
        <dbReference type="Proteomes" id="UP000523161"/>
    </source>
</evidence>
<evidence type="ECO:0000313" key="1">
    <source>
        <dbReference type="EMBL" id="NRQ41760.1"/>
    </source>
</evidence>
<proteinExistence type="predicted"/>
<dbReference type="EMBL" id="JABSOD010000003">
    <property type="protein sequence ID" value="NRQ41760.1"/>
    <property type="molecule type" value="Genomic_DNA"/>
</dbReference>
<keyword evidence="1" id="KW-0489">Methyltransferase</keyword>
<dbReference type="Proteomes" id="UP000523161">
    <property type="component" value="Unassembled WGS sequence"/>
</dbReference>
<accession>A0A7Y5EGU4</accession>
<dbReference type="AlphaFoldDB" id="A0A7Y5EGU4"/>
<gene>
    <name evidence="1" type="ORF">HRH59_04135</name>
</gene>
<protein>
    <submittedName>
        <fullName evidence="1">SAM-dependent methyltransferase</fullName>
    </submittedName>
</protein>
<dbReference type="GO" id="GO:0008168">
    <property type="term" value="F:methyltransferase activity"/>
    <property type="evidence" value="ECO:0007669"/>
    <property type="project" value="UniProtKB-KW"/>
</dbReference>
<reference evidence="1 2" key="1">
    <citation type="submission" date="2020-06" db="EMBL/GenBank/DDBJ databases">
        <title>Rheinheimera sp. nov., a marine bacterium isolated from coastal.</title>
        <authorList>
            <person name="Yu Q."/>
            <person name="Qi Y."/>
            <person name="Pu J."/>
        </authorList>
    </citation>
    <scope>NUCLEOTIDE SEQUENCE [LARGE SCALE GENOMIC DNA]</scope>
    <source>
        <strain evidence="1 2">YQF-2</strain>
    </source>
</reference>
<dbReference type="GO" id="GO:0032259">
    <property type="term" value="P:methylation"/>
    <property type="evidence" value="ECO:0007669"/>
    <property type="project" value="UniProtKB-KW"/>
</dbReference>
<comment type="caution">
    <text evidence="1">The sequence shown here is derived from an EMBL/GenBank/DDBJ whole genome shotgun (WGS) entry which is preliminary data.</text>
</comment>
<keyword evidence="2" id="KW-1185">Reference proteome</keyword>
<name>A0A7Y5EGU4_9GAMM</name>
<organism evidence="1 2">
    <name type="scientific">Rheinheimera lutimaris</name>
    <dbReference type="NCBI Taxonomy" id="2740584"/>
    <lineage>
        <taxon>Bacteria</taxon>
        <taxon>Pseudomonadati</taxon>
        <taxon>Pseudomonadota</taxon>
        <taxon>Gammaproteobacteria</taxon>
        <taxon>Chromatiales</taxon>
        <taxon>Chromatiaceae</taxon>
        <taxon>Rheinheimera</taxon>
    </lineage>
</organism>
<dbReference type="RefSeq" id="WP_173500009.1">
    <property type="nucleotide sequence ID" value="NZ_JABSOD010000003.1"/>
</dbReference>
<sequence length="140" mass="15905">MHADLLDAHSRHLEDADCLYEDGRLANADQLYGYSAECGLKLLMYKFDPGNYWDSVRDWPSSRVDRVHANGTWDRFEAYRSGYVDGSKYTIAAENPFHNWDVSNRYASKGNFNAAYVDPHKSAAHSVNSLIKKAQIEGLL</sequence>